<evidence type="ECO:0000259" key="12">
    <source>
        <dbReference type="Pfam" id="PF07715"/>
    </source>
</evidence>
<evidence type="ECO:0000256" key="5">
    <source>
        <dbReference type="ARBA" id="ARBA00023077"/>
    </source>
</evidence>
<dbReference type="PROSITE" id="PS52016">
    <property type="entry name" value="TONB_DEPENDENT_REC_3"/>
    <property type="match status" value="1"/>
</dbReference>
<evidence type="ECO:0000256" key="8">
    <source>
        <dbReference type="PROSITE-ProRule" id="PRU01360"/>
    </source>
</evidence>
<evidence type="ECO:0000256" key="4">
    <source>
        <dbReference type="ARBA" id="ARBA00022692"/>
    </source>
</evidence>
<feature type="signal peptide" evidence="10">
    <location>
        <begin position="1"/>
        <end position="24"/>
    </location>
</feature>
<accession>A0A7H0LDW6</accession>
<sequence>MNRRIFATAIAFAISGTSAGQADAQDAPMVDQADEDIVVTGQRAQQERAIDLKRHAIGILDVAAADEIGRLPDRNVAEVVEHLPGVGVTYDQGEGRYVAIRGVPSALNNYTLNGIEIGNPDGTTRSLPLDIVSGQLLNRVEVAKVKTADMDGQGVGGAINLVTQTAFDFKDRFSIAGSAKAGYQEINKKVPVQGDLSIATRFGADEQFGLVLGASYSNRDFVSEGFYPDNWKPVAGAARGAVPDNIKYTEYQLDRRRLGASGSFDWHPSDTQTFFIRGVYSKFIEDEVRGRYRLDFTLTPYSFNADGLTGTTPGVASAATGAAGSGPERREDLRLDYKAKTVLTGMIGGSTELGALKLDYVGARSRNEVLDQFPIWQFRCNTGPVNFNFTNEIYSATPVTECTPAQMQFRQYTYSHQKGVETIWQGKFDATYDLGGEDFVKAGVKYRGTNREFDANNDVYDRGSNLATRFTLGQFNLGGGNVYVYPDGSNLDHGYLNSPTIDPVAMQAFTNANLASPYFVYNSATSLANATLSDFSLSEDVSAAYAMANWTRGAVTVTPGLRFEHTRLDITGFQLRTGTTIVTPISQTRSYDDFLPSLVVRIRPSDTTVFRLAYSRSLGRPEYANLSPGGSLDTTVAANPTLSLGNPNLKPYRADNFDATGEWYFAKGGLLSIGVFAKRIKNPIFGQTLTLTNTTYNGALYPILKVSQPLNADKGDIIGIEAQFQQQFTFLPGLLSGFGIQLNATLTDSTLRLPSGRTSTFPSQSKYLYGAELFYQRGPVEASIAYHNTGYALLSTGDQSFQDQYNDDLRRLDAKASFAVFDGIRLFAEAQNLTDEPTRQYQGGHKDWIIQNERYGRTFYAGISAKF</sequence>
<dbReference type="AlphaFoldDB" id="A0A7H0LDW6"/>
<evidence type="ECO:0000256" key="9">
    <source>
        <dbReference type="RuleBase" id="RU003357"/>
    </source>
</evidence>
<keyword evidence="10" id="KW-0732">Signal</keyword>
<dbReference type="Gene3D" id="2.170.130.10">
    <property type="entry name" value="TonB-dependent receptor, plug domain"/>
    <property type="match status" value="1"/>
</dbReference>
<feature type="chain" id="PRO_5028915127" evidence="10">
    <location>
        <begin position="25"/>
        <end position="867"/>
    </location>
</feature>
<evidence type="ECO:0000313" key="14">
    <source>
        <dbReference type="Proteomes" id="UP000516148"/>
    </source>
</evidence>
<dbReference type="RefSeq" id="WP_187760216.1">
    <property type="nucleotide sequence ID" value="NZ_CP061038.1"/>
</dbReference>
<dbReference type="CDD" id="cd01347">
    <property type="entry name" value="ligand_gated_channel"/>
    <property type="match status" value="1"/>
</dbReference>
<dbReference type="InterPro" id="IPR012910">
    <property type="entry name" value="Plug_dom"/>
</dbReference>
<keyword evidence="14" id="KW-1185">Reference proteome</keyword>
<evidence type="ECO:0000259" key="11">
    <source>
        <dbReference type="Pfam" id="PF00593"/>
    </source>
</evidence>
<organism evidence="13 14">
    <name type="scientific">Sphingomonas alpina</name>
    <dbReference type="NCBI Taxonomy" id="653931"/>
    <lineage>
        <taxon>Bacteria</taxon>
        <taxon>Pseudomonadati</taxon>
        <taxon>Pseudomonadota</taxon>
        <taxon>Alphaproteobacteria</taxon>
        <taxon>Sphingomonadales</taxon>
        <taxon>Sphingomonadaceae</taxon>
        <taxon>Sphingomonas</taxon>
    </lineage>
</organism>
<evidence type="ECO:0000256" key="6">
    <source>
        <dbReference type="ARBA" id="ARBA00023136"/>
    </source>
</evidence>
<evidence type="ECO:0000256" key="1">
    <source>
        <dbReference type="ARBA" id="ARBA00004571"/>
    </source>
</evidence>
<dbReference type="PANTHER" id="PTHR40980">
    <property type="entry name" value="PLUG DOMAIN-CONTAINING PROTEIN"/>
    <property type="match status" value="1"/>
</dbReference>
<evidence type="ECO:0000256" key="10">
    <source>
        <dbReference type="SAM" id="SignalP"/>
    </source>
</evidence>
<gene>
    <name evidence="13" type="ORF">H3Z74_13800</name>
</gene>
<feature type="domain" description="TonB-dependent receptor plug" evidence="12">
    <location>
        <begin position="59"/>
        <end position="158"/>
    </location>
</feature>
<dbReference type="SUPFAM" id="SSF56935">
    <property type="entry name" value="Porins"/>
    <property type="match status" value="1"/>
</dbReference>
<dbReference type="Pfam" id="PF00593">
    <property type="entry name" value="TonB_dep_Rec_b-barrel"/>
    <property type="match status" value="1"/>
</dbReference>
<keyword evidence="7 8" id="KW-0998">Cell outer membrane</keyword>
<dbReference type="Pfam" id="PF07715">
    <property type="entry name" value="Plug"/>
    <property type="match status" value="1"/>
</dbReference>
<evidence type="ECO:0000256" key="2">
    <source>
        <dbReference type="ARBA" id="ARBA00022448"/>
    </source>
</evidence>
<evidence type="ECO:0000256" key="3">
    <source>
        <dbReference type="ARBA" id="ARBA00022452"/>
    </source>
</evidence>
<dbReference type="GO" id="GO:0009279">
    <property type="term" value="C:cell outer membrane"/>
    <property type="evidence" value="ECO:0007669"/>
    <property type="project" value="UniProtKB-SubCell"/>
</dbReference>
<dbReference type="Proteomes" id="UP000516148">
    <property type="component" value="Chromosome"/>
</dbReference>
<dbReference type="InterPro" id="IPR037066">
    <property type="entry name" value="Plug_dom_sf"/>
</dbReference>
<comment type="similarity">
    <text evidence="8 9">Belongs to the TonB-dependent receptor family.</text>
</comment>
<keyword evidence="4 8" id="KW-0812">Transmembrane</keyword>
<keyword evidence="5 9" id="KW-0798">TonB box</keyword>
<reference evidence="13 14" key="1">
    <citation type="submission" date="2020-09" db="EMBL/GenBank/DDBJ databases">
        <title>Sphingomonas sp., a new species isolated from pork steak.</title>
        <authorList>
            <person name="Heidler von Heilborn D."/>
        </authorList>
    </citation>
    <scope>NUCLEOTIDE SEQUENCE [LARGE SCALE GENOMIC DNA]</scope>
    <source>
        <strain evidence="14">S8-3T</strain>
    </source>
</reference>
<dbReference type="InterPro" id="IPR010104">
    <property type="entry name" value="TonB_rcpt_bac"/>
</dbReference>
<dbReference type="InterPro" id="IPR039426">
    <property type="entry name" value="TonB-dep_rcpt-like"/>
</dbReference>
<keyword evidence="6 8" id="KW-0472">Membrane</keyword>
<comment type="subcellular location">
    <subcellularLocation>
        <location evidence="1 8">Cell outer membrane</location>
        <topology evidence="1 8">Multi-pass membrane protein</topology>
    </subcellularLocation>
</comment>
<protein>
    <submittedName>
        <fullName evidence="13">TonB-dependent receptor</fullName>
    </submittedName>
</protein>
<dbReference type="NCBIfam" id="TIGR01782">
    <property type="entry name" value="TonB-Xanth-Caul"/>
    <property type="match status" value="1"/>
</dbReference>
<dbReference type="KEGG" id="spap:H3Z74_13800"/>
<keyword evidence="13" id="KW-0675">Receptor</keyword>
<feature type="domain" description="TonB-dependent receptor-like beta-barrel" evidence="11">
    <location>
        <begin position="409"/>
        <end position="833"/>
    </location>
</feature>
<keyword evidence="2 8" id="KW-0813">Transport</keyword>
<evidence type="ECO:0000313" key="13">
    <source>
        <dbReference type="EMBL" id="QNQ07869.1"/>
    </source>
</evidence>
<dbReference type="InterPro" id="IPR036942">
    <property type="entry name" value="Beta-barrel_TonB_sf"/>
</dbReference>
<name>A0A7H0LDW6_9SPHN</name>
<dbReference type="InterPro" id="IPR000531">
    <property type="entry name" value="Beta-barrel_TonB"/>
</dbReference>
<proteinExistence type="inferred from homology"/>
<keyword evidence="3 8" id="KW-1134">Transmembrane beta strand</keyword>
<dbReference type="PANTHER" id="PTHR40980:SF4">
    <property type="entry name" value="TONB-DEPENDENT RECEPTOR-LIKE BETA-BARREL DOMAIN-CONTAINING PROTEIN"/>
    <property type="match status" value="1"/>
</dbReference>
<dbReference type="Gene3D" id="2.40.170.20">
    <property type="entry name" value="TonB-dependent receptor, beta-barrel domain"/>
    <property type="match status" value="1"/>
</dbReference>
<dbReference type="EMBL" id="CP061038">
    <property type="protein sequence ID" value="QNQ07869.1"/>
    <property type="molecule type" value="Genomic_DNA"/>
</dbReference>
<evidence type="ECO:0000256" key="7">
    <source>
        <dbReference type="ARBA" id="ARBA00023237"/>
    </source>
</evidence>